<dbReference type="EMBL" id="CM056743">
    <property type="protein sequence ID" value="KAJ8671721.1"/>
    <property type="molecule type" value="Genomic_DNA"/>
</dbReference>
<evidence type="ECO:0000313" key="1">
    <source>
        <dbReference type="EMBL" id="KAJ8671721.1"/>
    </source>
</evidence>
<dbReference type="Proteomes" id="UP001239111">
    <property type="component" value="Chromosome 3"/>
</dbReference>
<reference evidence="1" key="1">
    <citation type="submission" date="2023-04" db="EMBL/GenBank/DDBJ databases">
        <title>A chromosome-level genome assembly of the parasitoid wasp Eretmocerus hayati.</title>
        <authorList>
            <person name="Zhong Y."/>
            <person name="Liu S."/>
            <person name="Liu Y."/>
        </authorList>
    </citation>
    <scope>NUCLEOTIDE SEQUENCE</scope>
    <source>
        <strain evidence="1">ZJU_SS_LIU_2023</strain>
    </source>
</reference>
<gene>
    <name evidence="1" type="ORF">QAD02_002980</name>
</gene>
<accession>A0ACC2NKT8</accession>
<keyword evidence="2" id="KW-1185">Reference proteome</keyword>
<evidence type="ECO:0000313" key="2">
    <source>
        <dbReference type="Proteomes" id="UP001239111"/>
    </source>
</evidence>
<organism evidence="1 2">
    <name type="scientific">Eretmocerus hayati</name>
    <dbReference type="NCBI Taxonomy" id="131215"/>
    <lineage>
        <taxon>Eukaryota</taxon>
        <taxon>Metazoa</taxon>
        <taxon>Ecdysozoa</taxon>
        <taxon>Arthropoda</taxon>
        <taxon>Hexapoda</taxon>
        <taxon>Insecta</taxon>
        <taxon>Pterygota</taxon>
        <taxon>Neoptera</taxon>
        <taxon>Endopterygota</taxon>
        <taxon>Hymenoptera</taxon>
        <taxon>Apocrita</taxon>
        <taxon>Proctotrupomorpha</taxon>
        <taxon>Chalcidoidea</taxon>
        <taxon>Aphelinidae</taxon>
        <taxon>Aphelininae</taxon>
        <taxon>Eretmocerus</taxon>
    </lineage>
</organism>
<proteinExistence type="predicted"/>
<protein>
    <submittedName>
        <fullName evidence="1">Uncharacterized protein</fullName>
    </submittedName>
</protein>
<comment type="caution">
    <text evidence="1">The sequence shown here is derived from an EMBL/GenBank/DDBJ whole genome shotgun (WGS) entry which is preliminary data.</text>
</comment>
<name>A0ACC2NKT8_9HYME</name>
<sequence>MRARREKRNNIVLRGLQPLTGNIEAEISGWLTANLQVDAQVVDATVIKPLRGPELIIAKLASADAKRKVMSTEKMKLAGTNFSMKSDLTNAERAVQREIYKIADAESERKVRG</sequence>